<dbReference type="AlphaFoldDB" id="A0A0D2HE54"/>
<dbReference type="HOGENOM" id="CLU_035450_0_0_1"/>
<dbReference type="PANTHER" id="PTHR37012">
    <property type="entry name" value="B-ZIP TRANSCRIPTION FACTOR (EUROFUNG)-RELATED"/>
    <property type="match status" value="1"/>
</dbReference>
<dbReference type="Proteomes" id="UP000053617">
    <property type="component" value="Unassembled WGS sequence"/>
</dbReference>
<keyword evidence="3" id="KW-1185">Reference proteome</keyword>
<reference evidence="2 3" key="1">
    <citation type="submission" date="2015-01" db="EMBL/GenBank/DDBJ databases">
        <title>The Genome Sequence of Rhinocladiella mackenzie CBS 650.93.</title>
        <authorList>
            <consortium name="The Broad Institute Genomics Platform"/>
            <person name="Cuomo C."/>
            <person name="de Hoog S."/>
            <person name="Gorbushina A."/>
            <person name="Stielow B."/>
            <person name="Teixiera M."/>
            <person name="Abouelleil A."/>
            <person name="Chapman S.B."/>
            <person name="Priest M."/>
            <person name="Young S.K."/>
            <person name="Wortman J."/>
            <person name="Nusbaum C."/>
            <person name="Birren B."/>
        </authorList>
    </citation>
    <scope>NUCLEOTIDE SEQUENCE [LARGE SCALE GENOMIC DNA]</scope>
    <source>
        <strain evidence="2 3">CBS 650.93</strain>
    </source>
</reference>
<organism evidence="2 3">
    <name type="scientific">Rhinocladiella mackenziei CBS 650.93</name>
    <dbReference type="NCBI Taxonomy" id="1442369"/>
    <lineage>
        <taxon>Eukaryota</taxon>
        <taxon>Fungi</taxon>
        <taxon>Dikarya</taxon>
        <taxon>Ascomycota</taxon>
        <taxon>Pezizomycotina</taxon>
        <taxon>Eurotiomycetes</taxon>
        <taxon>Chaetothyriomycetidae</taxon>
        <taxon>Chaetothyriales</taxon>
        <taxon>Herpotrichiellaceae</taxon>
        <taxon>Rhinocladiella</taxon>
    </lineage>
</organism>
<dbReference type="Pfam" id="PF11905">
    <property type="entry name" value="DUF3425"/>
    <property type="match status" value="1"/>
</dbReference>
<dbReference type="OrthoDB" id="4161589at2759"/>
<dbReference type="GeneID" id="25291576"/>
<gene>
    <name evidence="2" type="ORF">Z518_03505</name>
</gene>
<dbReference type="InterPro" id="IPR021833">
    <property type="entry name" value="DUF3425"/>
</dbReference>
<sequence length="549" mass="61757">MPSAQQSEPSNGCNWKAKFTKKQLERKRLVDRVGQKRTRQLLKRSVAQLEEKVHLLVQGEHNTLLRNLIEENAAFRAALDRYETRMETILLCSKECLEMSQTGDKENGPKPTIPNLPLPVGNSISSLPGTSPTDQVCDRLLADGSLPFFTSVMFRDMLAPLKDVSTSPLFPVDYIVEQVNTWKLVNKHGLGFDFLIKNLALDREPMYLTTDIIRQRTFAKSFYADILNMLVPESESSISPPEAGEERVLPALSEMECQRRSVALCACEVVSRWRPLYRSNLECVSIYWAVYKFFMFLTFPCRENLLKVPPWLWPTESQLCQEHPGFIDCLLWPSLREKLIDTWHNYNVKALMIQLVRHFQILDIDHVCVGLPLSVESDFSGLCLDSQFEAIIFDIRKWSLSSAFFTQFPELQSCVQTPPAEPAQCPSTNAEGTDRAPIASNPTANQWLRLGPPLPQSLSGQSTQTRPSTRATGSWGSLPNGLVNDSGNPSHDSSETMDPNGDMCDGDFAFDQFQGFEAPGFSIPFHQIAGDEGHPYPAGIHLMHAEMVT</sequence>
<evidence type="ECO:0000313" key="3">
    <source>
        <dbReference type="Proteomes" id="UP000053617"/>
    </source>
</evidence>
<evidence type="ECO:0000313" key="2">
    <source>
        <dbReference type="EMBL" id="KIX08848.1"/>
    </source>
</evidence>
<dbReference type="EMBL" id="KN847476">
    <property type="protein sequence ID" value="KIX08848.1"/>
    <property type="molecule type" value="Genomic_DNA"/>
</dbReference>
<name>A0A0D2HE54_9EURO</name>
<dbReference type="PANTHER" id="PTHR37012:SF2">
    <property type="entry name" value="BZIP DOMAIN-CONTAINING PROTEIN-RELATED"/>
    <property type="match status" value="1"/>
</dbReference>
<dbReference type="VEuPathDB" id="FungiDB:Z518_03505"/>
<proteinExistence type="predicted"/>
<dbReference type="STRING" id="1442369.A0A0D2HE54"/>
<accession>A0A0D2HE54</accession>
<protein>
    <submittedName>
        <fullName evidence="2">Rhinocladiella mackenziei CBS 650.93 unplaced genomic scaffold supercont1.2, whole genome shotgun sequence</fullName>
    </submittedName>
</protein>
<feature type="compositionally biased region" description="Polar residues" evidence="1">
    <location>
        <begin position="456"/>
        <end position="491"/>
    </location>
</feature>
<evidence type="ECO:0000256" key="1">
    <source>
        <dbReference type="SAM" id="MobiDB-lite"/>
    </source>
</evidence>
<feature type="region of interest" description="Disordered" evidence="1">
    <location>
        <begin position="416"/>
        <end position="498"/>
    </location>
</feature>
<dbReference type="RefSeq" id="XP_013275984.1">
    <property type="nucleotide sequence ID" value="XM_013420530.1"/>
</dbReference>